<evidence type="ECO:0000256" key="12">
    <source>
        <dbReference type="SAM" id="Phobius"/>
    </source>
</evidence>
<keyword evidence="9" id="KW-0418">Kinase</keyword>
<dbReference type="PROSITE" id="PS51104">
    <property type="entry name" value="PTS_EIIC_TYPE_2"/>
    <property type="match status" value="1"/>
</dbReference>
<dbReference type="InterPro" id="IPR013011">
    <property type="entry name" value="PTS_EIIB_2"/>
</dbReference>
<evidence type="ECO:0000256" key="6">
    <source>
        <dbReference type="ARBA" id="ARBA00022679"/>
    </source>
</evidence>
<dbReference type="OrthoDB" id="9782569at2"/>
<evidence type="ECO:0000256" key="8">
    <source>
        <dbReference type="ARBA" id="ARBA00022692"/>
    </source>
</evidence>
<dbReference type="RefSeq" id="WP_073611013.1">
    <property type="nucleotide sequence ID" value="NZ_MRCG01000029.1"/>
</dbReference>
<dbReference type="InterPro" id="IPR013014">
    <property type="entry name" value="PTS_EIIC_2"/>
</dbReference>
<dbReference type="AlphaFoldDB" id="A0A1U7IYK9"/>
<feature type="transmembrane region" description="Helical" evidence="12">
    <location>
        <begin position="426"/>
        <end position="451"/>
    </location>
</feature>
<feature type="transmembrane region" description="Helical" evidence="12">
    <location>
        <begin position="395"/>
        <end position="414"/>
    </location>
</feature>
<evidence type="ECO:0000256" key="9">
    <source>
        <dbReference type="ARBA" id="ARBA00022777"/>
    </source>
</evidence>
<feature type="transmembrane region" description="Helical" evidence="12">
    <location>
        <begin position="348"/>
        <end position="375"/>
    </location>
</feature>
<dbReference type="InterPro" id="IPR003353">
    <property type="entry name" value="PTS_IIB_fruc"/>
</dbReference>
<feature type="transmembrane region" description="Helical" evidence="12">
    <location>
        <begin position="534"/>
        <end position="554"/>
    </location>
</feature>
<reference evidence="15 16" key="1">
    <citation type="submission" date="2016-11" db="EMBL/GenBank/DDBJ databases">
        <title>Draft Genome Sequences of Nine Cyanobacterial Strains from Diverse Habitats.</title>
        <authorList>
            <person name="Zhu T."/>
            <person name="Hou S."/>
            <person name="Lu X."/>
            <person name="Hess W.R."/>
        </authorList>
    </citation>
    <scope>NUCLEOTIDE SEQUENCE [LARGE SCALE GENOMIC DNA]</scope>
    <source>
        <strain evidence="15 16">NIES-30</strain>
    </source>
</reference>
<evidence type="ECO:0000259" key="13">
    <source>
        <dbReference type="PROSITE" id="PS51099"/>
    </source>
</evidence>
<gene>
    <name evidence="15" type="ORF">NIES30_24140</name>
</gene>
<evidence type="ECO:0000256" key="11">
    <source>
        <dbReference type="ARBA" id="ARBA00023136"/>
    </source>
</evidence>
<keyword evidence="7" id="KW-0598">Phosphotransferase system</keyword>
<sequence length="609" mass="62246">MTKIVAVTASAAGEAHTQMAAEALRRTAQAMGHEIVTEAQGGAVVTALSDDDIRQADVVIVGADGPVERDRFSTKPVYAVSTSEAIRNTEMVVQSAVALVGHVPSLGAIKTTPHPHDPLPGELPTVEREVDSGAVATPIAAPASKFFVGITSCPTGIAHTFMAAEALKQGALKLGHDIKVETQGSVGSQNALTDDEIARAEAVIIAADTHVDLSRFGGKRLYETSTKAAIHNGADVVTAAMDAPVAGGGKGGGSYVDEVNRAKADRSESRSGPYKHLLTGVSYMLPVIVAGGLTIALSFVFGINPEAGTFGDALMQIGGGAAFALIVPVLSGFIAFSIADRPGIAPGLIGGMLAANLGMGFLGGILSGFLAGYVAKFVRDKVNLPANFEGLKPVLVIPLLATLVVGLLLVYVFGGPVRFIMEGMTAYLEGLTGTNALLLGLILGAMMAVDMGGPVNKAAYTFAVGLLASNLYAPMAAVMAAGMTPPLGLALATFVSKKHFNQAEQEAGKVASVLGISFITEGAIPFAANDPLRILPACIAGSAVTGALSMVFGCTLRAPHGGIFVLAIPNAVEHVGLYIVAIAAGTLVTALVTVQLKHFFPRKKVAAVV</sequence>
<keyword evidence="11 12" id="KW-0472">Membrane</keyword>
<dbReference type="EMBL" id="MRCG01000029">
    <property type="protein sequence ID" value="OKH43778.1"/>
    <property type="molecule type" value="Genomic_DNA"/>
</dbReference>
<dbReference type="GO" id="GO:0005886">
    <property type="term" value="C:plasma membrane"/>
    <property type="evidence" value="ECO:0007669"/>
    <property type="project" value="UniProtKB-SubCell"/>
</dbReference>
<dbReference type="GO" id="GO:0022877">
    <property type="term" value="F:protein-N(PI)-phosphohistidine-fructose phosphotransferase system transporter activity"/>
    <property type="evidence" value="ECO:0007669"/>
    <property type="project" value="InterPro"/>
</dbReference>
<dbReference type="Pfam" id="PF02378">
    <property type="entry name" value="PTS_EIIC"/>
    <property type="match status" value="1"/>
</dbReference>
<dbReference type="FunFam" id="3.40.50.2300:FF:000014">
    <property type="entry name" value="PTS system fructose-like transporter subunit IIB"/>
    <property type="match status" value="1"/>
</dbReference>
<feature type="domain" description="PTS EIIC type-2" evidence="14">
    <location>
        <begin position="273"/>
        <end position="606"/>
    </location>
</feature>
<evidence type="ECO:0000313" key="16">
    <source>
        <dbReference type="Proteomes" id="UP000185557"/>
    </source>
</evidence>
<keyword evidence="16" id="KW-1185">Reference proteome</keyword>
<name>A0A1U7IYK9_9CYAN</name>
<proteinExistence type="predicted"/>
<keyword evidence="4" id="KW-0597">Phosphoprotein</keyword>
<dbReference type="NCBIfam" id="TIGR00829">
    <property type="entry name" value="FRU"/>
    <property type="match status" value="1"/>
</dbReference>
<evidence type="ECO:0000256" key="3">
    <source>
        <dbReference type="ARBA" id="ARBA00022475"/>
    </source>
</evidence>
<dbReference type="InterPro" id="IPR050864">
    <property type="entry name" value="Bacterial_PTS_Sugar_Transport"/>
</dbReference>
<keyword evidence="2" id="KW-0813">Transport</keyword>
<dbReference type="InterPro" id="IPR003501">
    <property type="entry name" value="PTS_EIIB_2/3"/>
</dbReference>
<protein>
    <submittedName>
        <fullName evidence="15">PTS fructose transporter subunit EIIBC</fullName>
    </submittedName>
</protein>
<dbReference type="GO" id="GO:0005351">
    <property type="term" value="F:carbohydrate:proton symporter activity"/>
    <property type="evidence" value="ECO:0007669"/>
    <property type="project" value="InterPro"/>
</dbReference>
<comment type="caution">
    <text evidence="15">The sequence shown here is derived from an EMBL/GenBank/DDBJ whole genome shotgun (WGS) entry which is preliminary data.</text>
</comment>
<feature type="domain" description="PTS EIIB type-2" evidence="13">
    <location>
        <begin position="4"/>
        <end position="98"/>
    </location>
</feature>
<organism evidence="15 16">
    <name type="scientific">Phormidium tenue NIES-30</name>
    <dbReference type="NCBI Taxonomy" id="549789"/>
    <lineage>
        <taxon>Bacteria</taxon>
        <taxon>Bacillati</taxon>
        <taxon>Cyanobacteriota</taxon>
        <taxon>Cyanophyceae</taxon>
        <taxon>Oscillatoriophycideae</taxon>
        <taxon>Oscillatoriales</taxon>
        <taxon>Oscillatoriaceae</taxon>
        <taxon>Phormidium</taxon>
    </lineage>
</organism>
<dbReference type="STRING" id="549789.NIES30_24140"/>
<dbReference type="InterPro" id="IPR003352">
    <property type="entry name" value="PTS_EIIC"/>
</dbReference>
<dbReference type="SUPFAM" id="SSF52794">
    <property type="entry name" value="PTS system IIB component-like"/>
    <property type="match status" value="2"/>
</dbReference>
<dbReference type="InterPro" id="IPR036095">
    <property type="entry name" value="PTS_EIIB-like_sf"/>
</dbReference>
<comment type="subcellular location">
    <subcellularLocation>
        <location evidence="1">Cell inner membrane</location>
        <topology evidence="1">Multi-pass membrane protein</topology>
    </subcellularLocation>
</comment>
<accession>A0A1U7IYK9</accession>
<evidence type="ECO:0000256" key="1">
    <source>
        <dbReference type="ARBA" id="ARBA00004429"/>
    </source>
</evidence>
<feature type="transmembrane region" description="Helical" evidence="12">
    <location>
        <begin position="471"/>
        <end position="495"/>
    </location>
</feature>
<keyword evidence="10 12" id="KW-1133">Transmembrane helix</keyword>
<keyword evidence="6" id="KW-0808">Transferase</keyword>
<feature type="transmembrane region" description="Helical" evidence="12">
    <location>
        <begin position="313"/>
        <end position="336"/>
    </location>
</feature>
<evidence type="ECO:0000256" key="4">
    <source>
        <dbReference type="ARBA" id="ARBA00022553"/>
    </source>
</evidence>
<dbReference type="CDD" id="cd05569">
    <property type="entry name" value="PTS_IIB_fructose"/>
    <property type="match status" value="2"/>
</dbReference>
<evidence type="ECO:0000256" key="7">
    <source>
        <dbReference type="ARBA" id="ARBA00022683"/>
    </source>
</evidence>
<dbReference type="Pfam" id="PF02302">
    <property type="entry name" value="PTS_IIB"/>
    <property type="match status" value="2"/>
</dbReference>
<dbReference type="PROSITE" id="PS51099">
    <property type="entry name" value="PTS_EIIB_TYPE_2"/>
    <property type="match status" value="2"/>
</dbReference>
<keyword evidence="3" id="KW-1003">Cell membrane</keyword>
<dbReference type="GO" id="GO:0009401">
    <property type="term" value="P:phosphoenolpyruvate-dependent sugar phosphotransferase system"/>
    <property type="evidence" value="ECO:0007669"/>
    <property type="project" value="UniProtKB-KW"/>
</dbReference>
<evidence type="ECO:0000259" key="14">
    <source>
        <dbReference type="PROSITE" id="PS51104"/>
    </source>
</evidence>
<evidence type="ECO:0000256" key="2">
    <source>
        <dbReference type="ARBA" id="ARBA00022448"/>
    </source>
</evidence>
<feature type="domain" description="PTS EIIB type-2" evidence="13">
    <location>
        <begin position="147"/>
        <end position="242"/>
    </location>
</feature>
<dbReference type="GO" id="GO:0016301">
    <property type="term" value="F:kinase activity"/>
    <property type="evidence" value="ECO:0007669"/>
    <property type="project" value="UniProtKB-KW"/>
</dbReference>
<dbReference type="InterPro" id="IPR006327">
    <property type="entry name" value="PTS_IIC_fruc"/>
</dbReference>
<dbReference type="Proteomes" id="UP000185557">
    <property type="component" value="Unassembled WGS sequence"/>
</dbReference>
<dbReference type="PANTHER" id="PTHR30505">
    <property type="entry name" value="FRUCTOSE-LIKE PERMEASE"/>
    <property type="match status" value="1"/>
</dbReference>
<feature type="transmembrane region" description="Helical" evidence="12">
    <location>
        <begin position="277"/>
        <end position="301"/>
    </location>
</feature>
<dbReference type="PANTHER" id="PTHR30505:SF0">
    <property type="entry name" value="FRUCTOSE-LIKE PTS SYSTEM EIIBC COMPONENT-RELATED"/>
    <property type="match status" value="1"/>
</dbReference>
<feature type="transmembrane region" description="Helical" evidence="12">
    <location>
        <begin position="575"/>
        <end position="596"/>
    </location>
</feature>
<keyword evidence="8 12" id="KW-0812">Transmembrane</keyword>
<dbReference type="GO" id="GO:0090563">
    <property type="term" value="F:protein-phosphocysteine-sugar phosphotransferase activity"/>
    <property type="evidence" value="ECO:0007669"/>
    <property type="project" value="TreeGrafter"/>
</dbReference>
<evidence type="ECO:0000313" key="15">
    <source>
        <dbReference type="EMBL" id="OKH43778.1"/>
    </source>
</evidence>
<evidence type="ECO:0000256" key="10">
    <source>
        <dbReference type="ARBA" id="ARBA00022989"/>
    </source>
</evidence>
<evidence type="ECO:0000256" key="5">
    <source>
        <dbReference type="ARBA" id="ARBA00022597"/>
    </source>
</evidence>
<dbReference type="Gene3D" id="3.40.50.2300">
    <property type="match status" value="2"/>
</dbReference>
<keyword evidence="5" id="KW-0762">Sugar transport</keyword>
<dbReference type="NCBIfam" id="NF007783">
    <property type="entry name" value="PRK10474.1"/>
    <property type="match status" value="2"/>
</dbReference>
<dbReference type="NCBIfam" id="TIGR01427">
    <property type="entry name" value="PTS_IIC_fructo"/>
    <property type="match status" value="1"/>
</dbReference>